<dbReference type="InterPro" id="IPR014721">
    <property type="entry name" value="Ribsml_uS5_D2-typ_fold_subgr"/>
</dbReference>
<dbReference type="InterPro" id="IPR013750">
    <property type="entry name" value="GHMP_kinase_C_dom"/>
</dbReference>
<dbReference type="NCBIfam" id="TIGR00131">
    <property type="entry name" value="gal_kin"/>
    <property type="match status" value="1"/>
</dbReference>
<feature type="domain" description="GHMP kinase N-terminal" evidence="9">
    <location>
        <begin position="102"/>
        <end position="188"/>
    </location>
</feature>
<keyword evidence="13" id="KW-1185">Reference proteome</keyword>
<name>A0AA88LBV8_ARTSF</name>
<dbReference type="PANTHER" id="PTHR10457">
    <property type="entry name" value="MEVALONATE KINASE/GALACTOKINASE"/>
    <property type="match status" value="1"/>
</dbReference>
<dbReference type="InterPro" id="IPR006206">
    <property type="entry name" value="Mevalonate/galactokinase"/>
</dbReference>
<dbReference type="InterPro" id="IPR020568">
    <property type="entry name" value="Ribosomal_Su5_D2-typ_SF"/>
</dbReference>
<dbReference type="FunFam" id="3.30.70.890:FF:000001">
    <property type="entry name" value="Galactokinase"/>
    <property type="match status" value="1"/>
</dbReference>
<dbReference type="GO" id="GO:0005524">
    <property type="term" value="F:ATP binding"/>
    <property type="evidence" value="ECO:0007669"/>
    <property type="project" value="UniProtKB-KW"/>
</dbReference>
<dbReference type="PANTHER" id="PTHR10457:SF7">
    <property type="entry name" value="GALACTOKINASE-RELATED"/>
    <property type="match status" value="1"/>
</dbReference>
<reference evidence="12" key="1">
    <citation type="submission" date="2023-07" db="EMBL/GenBank/DDBJ databases">
        <title>Chromosome-level genome assembly of Artemia franciscana.</title>
        <authorList>
            <person name="Jo E."/>
        </authorList>
    </citation>
    <scope>NUCLEOTIDE SEQUENCE</scope>
    <source>
        <tissue evidence="12">Whole body</tissue>
    </source>
</reference>
<dbReference type="InterPro" id="IPR000705">
    <property type="entry name" value="Galactokinase"/>
</dbReference>
<keyword evidence="7" id="KW-0460">Magnesium</keyword>
<keyword evidence="5" id="KW-0418">Kinase</keyword>
<dbReference type="InterPro" id="IPR019539">
    <property type="entry name" value="GalKase_N"/>
</dbReference>
<evidence type="ECO:0000256" key="6">
    <source>
        <dbReference type="ARBA" id="ARBA00022840"/>
    </source>
</evidence>
<dbReference type="Pfam" id="PF08544">
    <property type="entry name" value="GHMP_kinases_C"/>
    <property type="match status" value="1"/>
</dbReference>
<evidence type="ECO:0000256" key="3">
    <source>
        <dbReference type="ARBA" id="ARBA00022723"/>
    </source>
</evidence>
<dbReference type="InterPro" id="IPR036554">
    <property type="entry name" value="GHMP_kinase_C_sf"/>
</dbReference>
<evidence type="ECO:0000313" key="13">
    <source>
        <dbReference type="Proteomes" id="UP001187531"/>
    </source>
</evidence>
<evidence type="ECO:0000256" key="2">
    <source>
        <dbReference type="ARBA" id="ARBA00022679"/>
    </source>
</evidence>
<dbReference type="SUPFAM" id="SSF54211">
    <property type="entry name" value="Ribosomal protein S5 domain 2-like"/>
    <property type="match status" value="1"/>
</dbReference>
<dbReference type="InterPro" id="IPR006204">
    <property type="entry name" value="GHMP_kinase_N_dom"/>
</dbReference>
<comment type="caution">
    <text evidence="12">The sequence shown here is derived from an EMBL/GenBank/DDBJ whole genome shotgun (WGS) entry which is preliminary data.</text>
</comment>
<dbReference type="PRINTS" id="PR00473">
    <property type="entry name" value="GALCTOKINASE"/>
</dbReference>
<dbReference type="SUPFAM" id="SSF55060">
    <property type="entry name" value="GHMP Kinase, C-terminal domain"/>
    <property type="match status" value="1"/>
</dbReference>
<dbReference type="EMBL" id="JAVRJZ010000007">
    <property type="protein sequence ID" value="KAK2720479.1"/>
    <property type="molecule type" value="Genomic_DNA"/>
</dbReference>
<dbReference type="GO" id="GO:0005829">
    <property type="term" value="C:cytosol"/>
    <property type="evidence" value="ECO:0007669"/>
    <property type="project" value="TreeGrafter"/>
</dbReference>
<comment type="similarity">
    <text evidence="1">Belongs to the GHMP kinase family. GalK subfamily.</text>
</comment>
<dbReference type="GO" id="GO:0046872">
    <property type="term" value="F:metal ion binding"/>
    <property type="evidence" value="ECO:0007669"/>
    <property type="project" value="UniProtKB-KW"/>
</dbReference>
<dbReference type="Pfam" id="PF10509">
    <property type="entry name" value="GalKase_gal_bdg"/>
    <property type="match status" value="1"/>
</dbReference>
<dbReference type="AlphaFoldDB" id="A0AA88LBV8"/>
<evidence type="ECO:0000259" key="10">
    <source>
        <dbReference type="Pfam" id="PF08544"/>
    </source>
</evidence>
<sequence length="405" mass="44087">MSTACEDVLALAIEAFTETFGDVNGDMVYGFAPGRVNLIGEHTDYNDGFVLPMALPLVTVVIGRRNNTQTSRIVTTCETIDDQKDITFELGSICRGSPKWANYVKGVIFNFHRPVREGFDAIIASSVPLGGGLSSSASLEVAVYSFLEALTGTNEADLSRKALACQKAEHDFAEVPCGIMDQFISTMAKEGHALLIDCASLEATSVPLDDPNVKIVIVNSNVRHELTGSEYKTRRDECESVASHLGVKSLRFATRDNLNGVRAKLSTEEAKRACHVISEIERTRRGAELLKNKDYQMFGKFMIDSHNSLRKDFEVSCKELDELVNIALSVDGVYGSRMTGGGFGGCTVSLVKTDAVENLTDKIMKNYSGNATLFVCSAGGGARFGKLQDIPLKLWSDSQLFPVHL</sequence>
<evidence type="ECO:0000256" key="7">
    <source>
        <dbReference type="ARBA" id="ARBA00022842"/>
    </source>
</evidence>
<protein>
    <recommendedName>
        <fullName evidence="14">Galactokinase</fullName>
    </recommendedName>
</protein>
<dbReference type="InterPro" id="IPR006203">
    <property type="entry name" value="GHMP_knse_ATP-bd_CS"/>
</dbReference>
<dbReference type="GO" id="GO:0004335">
    <property type="term" value="F:galactokinase activity"/>
    <property type="evidence" value="ECO:0007669"/>
    <property type="project" value="InterPro"/>
</dbReference>
<keyword evidence="6" id="KW-0067">ATP-binding</keyword>
<feature type="domain" description="Galactokinase N-terminal" evidence="11">
    <location>
        <begin position="14"/>
        <end position="65"/>
    </location>
</feature>
<dbReference type="PROSITE" id="PS00627">
    <property type="entry name" value="GHMP_KINASES_ATP"/>
    <property type="match status" value="1"/>
</dbReference>
<feature type="domain" description="GHMP kinase C-terminal" evidence="10">
    <location>
        <begin position="288"/>
        <end position="366"/>
    </location>
</feature>
<evidence type="ECO:0008006" key="14">
    <source>
        <dbReference type="Google" id="ProtNLM"/>
    </source>
</evidence>
<dbReference type="FunFam" id="3.30.230.10:FF:000040">
    <property type="entry name" value="Galactokinase 1"/>
    <property type="match status" value="1"/>
</dbReference>
<gene>
    <name evidence="12" type="ORF">QYM36_004383</name>
</gene>
<keyword evidence="2" id="KW-0808">Transferase</keyword>
<proteinExistence type="inferred from homology"/>
<accession>A0AA88LBV8</accession>
<keyword evidence="3" id="KW-0479">Metal-binding</keyword>
<dbReference type="EMBL" id="JAVRJZ010000007">
    <property type="protein sequence ID" value="KAK2720478.1"/>
    <property type="molecule type" value="Genomic_DNA"/>
</dbReference>
<dbReference type="Pfam" id="PF00288">
    <property type="entry name" value="GHMP_kinases_N"/>
    <property type="match status" value="1"/>
</dbReference>
<keyword evidence="4" id="KW-0547">Nucleotide-binding</keyword>
<organism evidence="12 13">
    <name type="scientific">Artemia franciscana</name>
    <name type="common">Brine shrimp</name>
    <name type="synonym">Artemia sanfranciscana</name>
    <dbReference type="NCBI Taxonomy" id="6661"/>
    <lineage>
        <taxon>Eukaryota</taxon>
        <taxon>Metazoa</taxon>
        <taxon>Ecdysozoa</taxon>
        <taxon>Arthropoda</taxon>
        <taxon>Crustacea</taxon>
        <taxon>Branchiopoda</taxon>
        <taxon>Anostraca</taxon>
        <taxon>Artemiidae</taxon>
        <taxon>Artemia</taxon>
    </lineage>
</organism>
<evidence type="ECO:0000256" key="4">
    <source>
        <dbReference type="ARBA" id="ARBA00022741"/>
    </source>
</evidence>
<dbReference type="Proteomes" id="UP001187531">
    <property type="component" value="Unassembled WGS sequence"/>
</dbReference>
<dbReference type="Gene3D" id="3.30.230.10">
    <property type="match status" value="1"/>
</dbReference>
<evidence type="ECO:0000259" key="9">
    <source>
        <dbReference type="Pfam" id="PF00288"/>
    </source>
</evidence>
<dbReference type="PIRSF" id="PIRSF000530">
    <property type="entry name" value="Galactokinase"/>
    <property type="match status" value="1"/>
</dbReference>
<dbReference type="PROSITE" id="PS00106">
    <property type="entry name" value="GALACTOKINASE"/>
    <property type="match status" value="1"/>
</dbReference>
<dbReference type="Gene3D" id="3.30.70.890">
    <property type="entry name" value="GHMP kinase, C-terminal domain"/>
    <property type="match status" value="1"/>
</dbReference>
<evidence type="ECO:0000313" key="12">
    <source>
        <dbReference type="EMBL" id="KAK2720479.1"/>
    </source>
</evidence>
<dbReference type="PRINTS" id="PR00959">
    <property type="entry name" value="MEVGALKINASE"/>
</dbReference>
<evidence type="ECO:0000259" key="11">
    <source>
        <dbReference type="Pfam" id="PF10509"/>
    </source>
</evidence>
<evidence type="ECO:0000256" key="1">
    <source>
        <dbReference type="ARBA" id="ARBA00006566"/>
    </source>
</evidence>
<dbReference type="GO" id="GO:0006012">
    <property type="term" value="P:galactose metabolic process"/>
    <property type="evidence" value="ECO:0007669"/>
    <property type="project" value="InterPro"/>
</dbReference>
<keyword evidence="8" id="KW-0119">Carbohydrate metabolism</keyword>
<dbReference type="InterPro" id="IPR019741">
    <property type="entry name" value="Galactokinase_CS"/>
</dbReference>
<evidence type="ECO:0000256" key="5">
    <source>
        <dbReference type="ARBA" id="ARBA00022777"/>
    </source>
</evidence>
<evidence type="ECO:0000256" key="8">
    <source>
        <dbReference type="ARBA" id="ARBA00023277"/>
    </source>
</evidence>